<dbReference type="Pfam" id="PF01551">
    <property type="entry name" value="Peptidase_M23"/>
    <property type="match status" value="1"/>
</dbReference>
<dbReference type="RefSeq" id="WP_038272330.1">
    <property type="nucleotide sequence ID" value="NZ_CP053627.1"/>
</dbReference>
<evidence type="ECO:0000256" key="4">
    <source>
        <dbReference type="ARBA" id="ARBA00022723"/>
    </source>
</evidence>
<feature type="domain" description="M23ase beta-sheet core" evidence="9">
    <location>
        <begin position="319"/>
        <end position="415"/>
    </location>
</feature>
<keyword evidence="4" id="KW-0479">Metal-binding</keyword>
<evidence type="ECO:0000256" key="8">
    <source>
        <dbReference type="SAM" id="Phobius"/>
    </source>
</evidence>
<evidence type="ECO:0000259" key="10">
    <source>
        <dbReference type="Pfam" id="PF04225"/>
    </source>
</evidence>
<dbReference type="InterPro" id="IPR007340">
    <property type="entry name" value="LysM_Opacity-associatedA"/>
</dbReference>
<keyword evidence="8" id="KW-1133">Transmembrane helix</keyword>
<name>A0ABS8TS76_9GAMM</name>
<reference evidence="12" key="1">
    <citation type="submission" date="2021-11" db="EMBL/GenBank/DDBJ databases">
        <title>Genome sequence of Xylella taiwanensis PLS432.</title>
        <authorList>
            <person name="Weng L.-W."/>
            <person name="Su C.-C."/>
            <person name="Tsai C.-W."/>
            <person name="Kuo C.-H."/>
        </authorList>
    </citation>
    <scope>NUCLEOTIDE SEQUENCE</scope>
    <source>
        <strain evidence="12">PLS432</strain>
    </source>
</reference>
<dbReference type="SUPFAM" id="SSF51261">
    <property type="entry name" value="Duplicated hybrid motif"/>
    <property type="match status" value="1"/>
</dbReference>
<evidence type="ECO:0000313" key="12">
    <source>
        <dbReference type="EMBL" id="MCD8472934.1"/>
    </source>
</evidence>
<dbReference type="InterPro" id="IPR050570">
    <property type="entry name" value="Cell_wall_metabolism_enzyme"/>
</dbReference>
<keyword evidence="6" id="KW-0862">Zinc</keyword>
<keyword evidence="8" id="KW-0812">Transmembrane</keyword>
<evidence type="ECO:0000313" key="13">
    <source>
        <dbReference type="Proteomes" id="UP001430701"/>
    </source>
</evidence>
<dbReference type="Proteomes" id="UP001430701">
    <property type="component" value="Unassembled WGS sequence"/>
</dbReference>
<dbReference type="Pfam" id="PF19425">
    <property type="entry name" value="Csd3_N2"/>
    <property type="match status" value="1"/>
</dbReference>
<keyword evidence="13" id="KW-1185">Reference proteome</keyword>
<dbReference type="InterPro" id="IPR016047">
    <property type="entry name" value="M23ase_b-sheet_dom"/>
</dbReference>
<comment type="subcellular location">
    <subcellularLocation>
        <location evidence="2">Cell envelope</location>
    </subcellularLocation>
</comment>
<dbReference type="EMBL" id="JAJPPU010000002">
    <property type="protein sequence ID" value="MCD8472934.1"/>
    <property type="molecule type" value="Genomic_DNA"/>
</dbReference>
<evidence type="ECO:0000256" key="2">
    <source>
        <dbReference type="ARBA" id="ARBA00004196"/>
    </source>
</evidence>
<proteinExistence type="predicted"/>
<protein>
    <submittedName>
        <fullName evidence="12">Peptidoglycan DD-metalloendopeptidase family protein</fullName>
    </submittedName>
</protein>
<accession>A0ABS8TS76</accession>
<evidence type="ECO:0000259" key="11">
    <source>
        <dbReference type="Pfam" id="PF19425"/>
    </source>
</evidence>
<comment type="cofactor">
    <cofactor evidence="1">
        <name>Zn(2+)</name>
        <dbReference type="ChEBI" id="CHEBI:29105"/>
    </cofactor>
</comment>
<dbReference type="CDD" id="cd12797">
    <property type="entry name" value="M23_peptidase"/>
    <property type="match status" value="1"/>
</dbReference>
<dbReference type="Pfam" id="PF04225">
    <property type="entry name" value="LysM_OapA"/>
    <property type="match status" value="1"/>
</dbReference>
<dbReference type="InterPro" id="IPR011055">
    <property type="entry name" value="Dup_hybrid_motif"/>
</dbReference>
<evidence type="ECO:0000256" key="6">
    <source>
        <dbReference type="ARBA" id="ARBA00022833"/>
    </source>
</evidence>
<sequence>MQNTEQRCTHKQRIHERLHVLHVFNLHHKLKHRFPAAFNQRWTRRHWIHAALFAMIGALIATIIPGLSNNISPRLSSLTTLALPLPTPYTSTTDTWQVVTIKPGQTLSSIFNELQLSSNDMERVLNYADLRKVLTRLSPGNEIAFDISNDGQLCGMRFNRDENYRIELTLGNNTIHEQVSKRQTSTRTVVASGEIKSSLWMAAREAGLSPTDVITLTDKIFKYDIDFDKDLQTGDRFSVAMEETWREGERLPGAKILAATFNTGGKIYSALRFMRDGKAEYFDMDGRPLKKSFIRMPISYARLSSTFGLRRHPILGTIRMHKGVDYAAPTGTPIMAAGDARVQFIGQQRGYGNVVILNHGKGYRTLYGHMSRFGKIRAGQQINQGTVIGYVGMTGLATGPHLHYEFQVNGQHRNPLSVTMPPPEPLRGTNLIAFRTQTASALAQIQQYEKRFYAATNKHDTKSEEKSTRS</sequence>
<dbReference type="InterPro" id="IPR045834">
    <property type="entry name" value="Csd3_N2"/>
</dbReference>
<evidence type="ECO:0000256" key="7">
    <source>
        <dbReference type="ARBA" id="ARBA00023049"/>
    </source>
</evidence>
<dbReference type="Gene3D" id="2.70.70.10">
    <property type="entry name" value="Glucose Permease (Domain IIA)"/>
    <property type="match status" value="1"/>
</dbReference>
<keyword evidence="3" id="KW-0645">Protease</keyword>
<gene>
    <name evidence="12" type="ORF">LPH55_05495</name>
</gene>
<feature type="domain" description="Csd3-like second N-terminal" evidence="11">
    <location>
        <begin position="188"/>
        <end position="307"/>
    </location>
</feature>
<keyword evidence="8" id="KW-0472">Membrane</keyword>
<dbReference type="PANTHER" id="PTHR21666:SF288">
    <property type="entry name" value="CELL DIVISION PROTEIN YTFB"/>
    <property type="match status" value="1"/>
</dbReference>
<keyword evidence="7" id="KW-0482">Metalloprotease</keyword>
<dbReference type="GeneID" id="68899801"/>
<comment type="caution">
    <text evidence="12">The sequence shown here is derived from an EMBL/GenBank/DDBJ whole genome shotgun (WGS) entry which is preliminary data.</text>
</comment>
<feature type="transmembrane region" description="Helical" evidence="8">
    <location>
        <begin position="47"/>
        <end position="67"/>
    </location>
</feature>
<evidence type="ECO:0000256" key="5">
    <source>
        <dbReference type="ARBA" id="ARBA00022801"/>
    </source>
</evidence>
<evidence type="ECO:0000256" key="1">
    <source>
        <dbReference type="ARBA" id="ARBA00001947"/>
    </source>
</evidence>
<organism evidence="12 13">
    <name type="scientific">Xylella taiwanensis</name>
    <dbReference type="NCBI Taxonomy" id="1444770"/>
    <lineage>
        <taxon>Bacteria</taxon>
        <taxon>Pseudomonadati</taxon>
        <taxon>Pseudomonadota</taxon>
        <taxon>Gammaproteobacteria</taxon>
        <taxon>Lysobacterales</taxon>
        <taxon>Lysobacteraceae</taxon>
        <taxon>Xylella</taxon>
    </lineage>
</organism>
<evidence type="ECO:0000259" key="9">
    <source>
        <dbReference type="Pfam" id="PF01551"/>
    </source>
</evidence>
<dbReference type="Gene3D" id="3.10.450.350">
    <property type="match status" value="2"/>
</dbReference>
<keyword evidence="5" id="KW-0378">Hydrolase</keyword>
<feature type="domain" description="Opacity-associated protein A LysM-like" evidence="10">
    <location>
        <begin position="96"/>
        <end position="163"/>
    </location>
</feature>
<dbReference type="PANTHER" id="PTHR21666">
    <property type="entry name" value="PEPTIDASE-RELATED"/>
    <property type="match status" value="1"/>
</dbReference>
<evidence type="ECO:0000256" key="3">
    <source>
        <dbReference type="ARBA" id="ARBA00022670"/>
    </source>
</evidence>